<name>A0A921U1I3_SORBI</name>
<comment type="caution">
    <text evidence="4">The sequence shown here is derived from an EMBL/GenBank/DDBJ whole genome shotgun (WGS) entry which is preliminary data.</text>
</comment>
<reference evidence="4" key="1">
    <citation type="journal article" date="2019" name="BMC Genomics">
        <title>A new reference genome for Sorghum bicolor reveals high levels of sequence similarity between sweet and grain genotypes: implications for the genetics of sugar metabolism.</title>
        <authorList>
            <person name="Cooper E.A."/>
            <person name="Brenton Z.W."/>
            <person name="Flinn B.S."/>
            <person name="Jenkins J."/>
            <person name="Shu S."/>
            <person name="Flowers D."/>
            <person name="Luo F."/>
            <person name="Wang Y."/>
            <person name="Xia P."/>
            <person name="Barry K."/>
            <person name="Daum C."/>
            <person name="Lipzen A."/>
            <person name="Yoshinaga Y."/>
            <person name="Schmutz J."/>
            <person name="Saski C."/>
            <person name="Vermerris W."/>
            <person name="Kresovich S."/>
        </authorList>
    </citation>
    <scope>NUCLEOTIDE SEQUENCE</scope>
</reference>
<gene>
    <name evidence="4" type="ORF">BDA96_10G216200</name>
</gene>
<evidence type="ECO:0000256" key="2">
    <source>
        <dbReference type="SAM" id="MobiDB-lite"/>
    </source>
</evidence>
<evidence type="ECO:0000259" key="3">
    <source>
        <dbReference type="Pfam" id="PF00931"/>
    </source>
</evidence>
<evidence type="ECO:0000313" key="4">
    <source>
        <dbReference type="EMBL" id="KAG0514704.1"/>
    </source>
</evidence>
<sequence>MADLAIGISKTVVEKLVNKARSAVKEEAEKWQILQRDIVFIKDEFEMMQSFLNTTGGSTASSSSFTWTQSGRPSCAIIPLTASQVVPAMLPLDQAVAEIKQLKAQAEDVNQRNIRYSLTGSSGDQHMLPTPAASQRTLDIFIKPRDGFDNNQAGTLDLAGLIKREGNELQVIAVSGTGGDLGTTSIIKKAYDEPEIRGKFHCHAWVKLMHPFSPHEFIRSLLAEFITNSPNTQEPNTQDNTQEPNTQEPSTQEQGVNNVRLQQVLEMMKATQDSILAEFMERIKENRYLIVLEDLSTVVEWNAVKMFLPDMKNGSRVVVSTRQLEIASLCTEQPYHVWLLRELSTDHSIYAFSKVLPKNRQGNKTTTSERCWKAMTQRPPTIGCKYMAFMSSRGWYYQGSYVHVVSVPDPFEITTSVRACFLKSSRHHQKHGQDIFQLCRKYLEQQQCLVVVDGLRSKEDWDLIEAN</sequence>
<organism evidence="4 5">
    <name type="scientific">Sorghum bicolor</name>
    <name type="common">Sorghum</name>
    <name type="synonym">Sorghum vulgare</name>
    <dbReference type="NCBI Taxonomy" id="4558"/>
    <lineage>
        <taxon>Eukaryota</taxon>
        <taxon>Viridiplantae</taxon>
        <taxon>Streptophyta</taxon>
        <taxon>Embryophyta</taxon>
        <taxon>Tracheophyta</taxon>
        <taxon>Spermatophyta</taxon>
        <taxon>Magnoliopsida</taxon>
        <taxon>Liliopsida</taxon>
        <taxon>Poales</taxon>
        <taxon>Poaceae</taxon>
        <taxon>PACMAD clade</taxon>
        <taxon>Panicoideae</taxon>
        <taxon>Andropogonodae</taxon>
        <taxon>Andropogoneae</taxon>
        <taxon>Sorghinae</taxon>
        <taxon>Sorghum</taxon>
    </lineage>
</organism>
<dbReference type="Pfam" id="PF00931">
    <property type="entry name" value="NB-ARC"/>
    <property type="match status" value="1"/>
</dbReference>
<proteinExistence type="predicted"/>
<dbReference type="Gene3D" id="3.40.50.300">
    <property type="entry name" value="P-loop containing nucleotide triphosphate hydrolases"/>
    <property type="match status" value="1"/>
</dbReference>
<reference evidence="4" key="2">
    <citation type="submission" date="2020-10" db="EMBL/GenBank/DDBJ databases">
        <authorList>
            <person name="Cooper E.A."/>
            <person name="Brenton Z.W."/>
            <person name="Flinn B.S."/>
            <person name="Jenkins J."/>
            <person name="Shu S."/>
            <person name="Flowers D."/>
            <person name="Luo F."/>
            <person name="Wang Y."/>
            <person name="Xia P."/>
            <person name="Barry K."/>
            <person name="Daum C."/>
            <person name="Lipzen A."/>
            <person name="Yoshinaga Y."/>
            <person name="Schmutz J."/>
            <person name="Saski C."/>
            <person name="Vermerris W."/>
            <person name="Kresovich S."/>
        </authorList>
    </citation>
    <scope>NUCLEOTIDE SEQUENCE</scope>
</reference>
<keyword evidence="1" id="KW-0175">Coiled coil</keyword>
<dbReference type="PANTHER" id="PTHR19338">
    <property type="entry name" value="TRANSLOCASE OF INNER MITOCHONDRIAL MEMBRANE 13 HOMOLOG"/>
    <property type="match status" value="1"/>
</dbReference>
<dbReference type="PANTHER" id="PTHR19338:SF58">
    <property type="entry name" value="OS09G0517100 PROTEIN"/>
    <property type="match status" value="1"/>
</dbReference>
<dbReference type="EMBL" id="CM027689">
    <property type="protein sequence ID" value="KAG0514704.1"/>
    <property type="molecule type" value="Genomic_DNA"/>
</dbReference>
<feature type="coiled-coil region" evidence="1">
    <location>
        <begin position="92"/>
        <end position="119"/>
    </location>
</feature>
<dbReference type="AlphaFoldDB" id="A0A921U1I3"/>
<dbReference type="GO" id="GO:0043531">
    <property type="term" value="F:ADP binding"/>
    <property type="evidence" value="ECO:0007669"/>
    <property type="project" value="InterPro"/>
</dbReference>
<evidence type="ECO:0000256" key="1">
    <source>
        <dbReference type="SAM" id="Coils"/>
    </source>
</evidence>
<dbReference type="Proteomes" id="UP000807115">
    <property type="component" value="Chromosome 10"/>
</dbReference>
<dbReference type="InterPro" id="IPR002182">
    <property type="entry name" value="NB-ARC"/>
</dbReference>
<feature type="domain" description="NB-ARC" evidence="3">
    <location>
        <begin position="165"/>
        <end position="355"/>
    </location>
</feature>
<protein>
    <recommendedName>
        <fullName evidence="3">NB-ARC domain-containing protein</fullName>
    </recommendedName>
</protein>
<dbReference type="SUPFAM" id="SSF52540">
    <property type="entry name" value="P-loop containing nucleoside triphosphate hydrolases"/>
    <property type="match status" value="1"/>
</dbReference>
<dbReference type="InterPro" id="IPR027417">
    <property type="entry name" value="P-loop_NTPase"/>
</dbReference>
<evidence type="ECO:0000313" key="5">
    <source>
        <dbReference type="Proteomes" id="UP000807115"/>
    </source>
</evidence>
<accession>A0A921U1I3</accession>
<feature type="region of interest" description="Disordered" evidence="2">
    <location>
        <begin position="229"/>
        <end position="256"/>
    </location>
</feature>